<gene>
    <name evidence="2" type="ORF">GCM10010324_65580</name>
</gene>
<feature type="region of interest" description="Disordered" evidence="1">
    <location>
        <begin position="1"/>
        <end position="57"/>
    </location>
</feature>
<protein>
    <submittedName>
        <fullName evidence="2">Uncharacterized protein</fullName>
    </submittedName>
</protein>
<evidence type="ECO:0000256" key="1">
    <source>
        <dbReference type="SAM" id="MobiDB-lite"/>
    </source>
</evidence>
<reference evidence="3" key="1">
    <citation type="journal article" date="2019" name="Int. J. Syst. Evol. Microbiol.">
        <title>The Global Catalogue of Microorganisms (GCM) 10K type strain sequencing project: providing services to taxonomists for standard genome sequencing and annotation.</title>
        <authorList>
            <consortium name="The Broad Institute Genomics Platform"/>
            <consortium name="The Broad Institute Genome Sequencing Center for Infectious Disease"/>
            <person name="Wu L."/>
            <person name="Ma J."/>
        </authorList>
    </citation>
    <scope>NUCLEOTIDE SEQUENCE [LARGE SCALE GENOMIC DNA]</scope>
    <source>
        <strain evidence="3">JCM 4586</strain>
    </source>
</reference>
<comment type="caution">
    <text evidence="2">The sequence shown here is derived from an EMBL/GenBank/DDBJ whole genome shotgun (WGS) entry which is preliminary data.</text>
</comment>
<feature type="compositionally biased region" description="Basic and acidic residues" evidence="1">
    <location>
        <begin position="10"/>
        <end position="35"/>
    </location>
</feature>
<name>A0ABQ2ZBI2_9ACTN</name>
<organism evidence="2 3">
    <name type="scientific">Streptomyces hiroshimensis</name>
    <dbReference type="NCBI Taxonomy" id="66424"/>
    <lineage>
        <taxon>Bacteria</taxon>
        <taxon>Bacillati</taxon>
        <taxon>Actinomycetota</taxon>
        <taxon>Actinomycetes</taxon>
        <taxon>Kitasatosporales</taxon>
        <taxon>Streptomycetaceae</taxon>
        <taxon>Streptomyces</taxon>
    </lineage>
</organism>
<evidence type="ECO:0000313" key="3">
    <source>
        <dbReference type="Proteomes" id="UP000659223"/>
    </source>
</evidence>
<accession>A0ABQ2ZBI2</accession>
<dbReference type="EMBL" id="BMUT01000021">
    <property type="protein sequence ID" value="GGY09519.1"/>
    <property type="molecule type" value="Genomic_DNA"/>
</dbReference>
<proteinExistence type="predicted"/>
<keyword evidence="3" id="KW-1185">Reference proteome</keyword>
<evidence type="ECO:0000313" key="2">
    <source>
        <dbReference type="EMBL" id="GGY09519.1"/>
    </source>
</evidence>
<dbReference type="Proteomes" id="UP000659223">
    <property type="component" value="Unassembled WGS sequence"/>
</dbReference>
<sequence length="78" mass="8128">MTGAAASCGRGERGEGGDGVRGGDEAAQAVEDRCAKRSQARGVNPDVWVHGTPRGRASITCSTEPFTRRRDKGVPVCV</sequence>